<keyword evidence="2" id="KW-1185">Reference proteome</keyword>
<sequence length="99" mass="11558">MSQINEGLMLRIKNITVLEIYRAIRKARQDIVTYNLEIGRLNCAKTHNRGIERFVNMTAACGVLRCSQRAVWFCWEKEGAARSSYRAELWFHLSPKKLI</sequence>
<evidence type="ECO:0000313" key="1">
    <source>
        <dbReference type="EMBL" id="GBN29098.1"/>
    </source>
</evidence>
<dbReference type="EMBL" id="BGPR01007732">
    <property type="protein sequence ID" value="GBN29098.1"/>
    <property type="molecule type" value="Genomic_DNA"/>
</dbReference>
<comment type="caution">
    <text evidence="1">The sequence shown here is derived from an EMBL/GenBank/DDBJ whole genome shotgun (WGS) entry which is preliminary data.</text>
</comment>
<proteinExistence type="predicted"/>
<reference evidence="1 2" key="1">
    <citation type="journal article" date="2019" name="Sci. Rep.">
        <title>Orb-weaving spider Araneus ventricosus genome elucidates the spidroin gene catalogue.</title>
        <authorList>
            <person name="Kono N."/>
            <person name="Nakamura H."/>
            <person name="Ohtoshi R."/>
            <person name="Moran D.A.P."/>
            <person name="Shinohara A."/>
            <person name="Yoshida Y."/>
            <person name="Fujiwara M."/>
            <person name="Mori M."/>
            <person name="Tomita M."/>
            <person name="Arakawa K."/>
        </authorList>
    </citation>
    <scope>NUCLEOTIDE SEQUENCE [LARGE SCALE GENOMIC DNA]</scope>
</reference>
<evidence type="ECO:0000313" key="2">
    <source>
        <dbReference type="Proteomes" id="UP000499080"/>
    </source>
</evidence>
<gene>
    <name evidence="1" type="ORF">AVEN_33056_1</name>
</gene>
<protein>
    <submittedName>
        <fullName evidence="1">Uncharacterized protein</fullName>
    </submittedName>
</protein>
<name>A0A4Y2MPJ8_ARAVE</name>
<dbReference type="Proteomes" id="UP000499080">
    <property type="component" value="Unassembled WGS sequence"/>
</dbReference>
<organism evidence="1 2">
    <name type="scientific">Araneus ventricosus</name>
    <name type="common">Orbweaver spider</name>
    <name type="synonym">Epeira ventricosa</name>
    <dbReference type="NCBI Taxonomy" id="182803"/>
    <lineage>
        <taxon>Eukaryota</taxon>
        <taxon>Metazoa</taxon>
        <taxon>Ecdysozoa</taxon>
        <taxon>Arthropoda</taxon>
        <taxon>Chelicerata</taxon>
        <taxon>Arachnida</taxon>
        <taxon>Araneae</taxon>
        <taxon>Araneomorphae</taxon>
        <taxon>Entelegynae</taxon>
        <taxon>Araneoidea</taxon>
        <taxon>Araneidae</taxon>
        <taxon>Araneus</taxon>
    </lineage>
</organism>
<dbReference type="AlphaFoldDB" id="A0A4Y2MPJ8"/>
<accession>A0A4Y2MPJ8</accession>